<dbReference type="OrthoDB" id="9800881at2"/>
<evidence type="ECO:0000256" key="2">
    <source>
        <dbReference type="ARBA" id="ARBA00022723"/>
    </source>
</evidence>
<gene>
    <name evidence="4" type="ORF">SAMN04488135_104208</name>
</gene>
<dbReference type="InterPro" id="IPR002678">
    <property type="entry name" value="DUF34/NIF3"/>
</dbReference>
<dbReference type="Pfam" id="PF01784">
    <property type="entry name" value="DUF34_NIF3"/>
    <property type="match status" value="1"/>
</dbReference>
<dbReference type="NCBIfam" id="TIGR00486">
    <property type="entry name" value="YbgI_SA1388"/>
    <property type="match status" value="1"/>
</dbReference>
<evidence type="ECO:0000313" key="4">
    <source>
        <dbReference type="EMBL" id="SHH69391.1"/>
    </source>
</evidence>
<dbReference type="Proteomes" id="UP000184226">
    <property type="component" value="Unassembled WGS sequence"/>
</dbReference>
<dbReference type="SUPFAM" id="SSF102705">
    <property type="entry name" value="NIF3 (NGG1p interacting factor 3)-like"/>
    <property type="match status" value="1"/>
</dbReference>
<organism evidence="4 5">
    <name type="scientific">Pollutimonas bauzanensis</name>
    <dbReference type="NCBI Taxonomy" id="658167"/>
    <lineage>
        <taxon>Bacteria</taxon>
        <taxon>Pseudomonadati</taxon>
        <taxon>Pseudomonadota</taxon>
        <taxon>Betaproteobacteria</taxon>
        <taxon>Burkholderiales</taxon>
        <taxon>Alcaligenaceae</taxon>
        <taxon>Pollutimonas</taxon>
    </lineage>
</organism>
<sequence length="258" mass="27872">MNQVSAQQLASWLDATLQAQRFKDYCPNGLQVEGKASISHIIAGVTASQALLEAAVEQNADAVLVHHGWFWKNEDPCIRGPKRKRLALALRHGLNVFAYHLPLDAHPVLGNNAQLARVLGFEPERDGDGNPMVCGPDGLVWLGRCNPPQTLEELGHSICNALQRRPLLVGNTQQKIERIAWCTGGAQSMMQAAVAAGADAYLTGEASEPAYHLARETGTSFIAAGHHATERYGVQALGAAIAREFGIRVDFIDVDNPI</sequence>
<proteinExistence type="inferred from homology"/>
<dbReference type="GO" id="GO:0005737">
    <property type="term" value="C:cytoplasm"/>
    <property type="evidence" value="ECO:0007669"/>
    <property type="project" value="TreeGrafter"/>
</dbReference>
<feature type="binding site" evidence="3">
    <location>
        <position position="230"/>
    </location>
    <ligand>
        <name>a divalent metal cation</name>
        <dbReference type="ChEBI" id="CHEBI:60240"/>
        <label>1</label>
    </ligand>
</feature>
<dbReference type="InterPro" id="IPR036069">
    <property type="entry name" value="DUF34/NIF3_sf"/>
</dbReference>
<evidence type="ECO:0000256" key="1">
    <source>
        <dbReference type="ARBA" id="ARBA00006964"/>
    </source>
</evidence>
<feature type="binding site" evidence="3">
    <location>
        <position position="226"/>
    </location>
    <ligand>
        <name>a divalent metal cation</name>
        <dbReference type="ChEBI" id="CHEBI:60240"/>
        <label>1</label>
    </ligand>
</feature>
<feature type="binding site" evidence="3">
    <location>
        <position position="104"/>
    </location>
    <ligand>
        <name>a divalent metal cation</name>
        <dbReference type="ChEBI" id="CHEBI:60240"/>
        <label>1</label>
    </ligand>
</feature>
<dbReference type="AlphaFoldDB" id="A0A1M5V2D8"/>
<dbReference type="RefSeq" id="WP_073102882.1">
    <property type="nucleotide sequence ID" value="NZ_FQXE01000004.1"/>
</dbReference>
<dbReference type="PANTHER" id="PTHR13799">
    <property type="entry name" value="NGG1 INTERACTING FACTOR 3"/>
    <property type="match status" value="1"/>
</dbReference>
<dbReference type="Gene3D" id="3.40.1390.30">
    <property type="entry name" value="NIF3 (NGG1p interacting factor 3)-like"/>
    <property type="match status" value="2"/>
</dbReference>
<name>A0A1M5V2D8_9BURK</name>
<dbReference type="STRING" id="658167.SAMN04488135_104208"/>
<protein>
    <submittedName>
        <fullName evidence="4">Dinuclear metal center protein, YbgI/SA1388 family</fullName>
    </submittedName>
</protein>
<comment type="similarity">
    <text evidence="1">Belongs to the GTP cyclohydrolase I type 2/NIF3 family.</text>
</comment>
<keyword evidence="5" id="KW-1185">Reference proteome</keyword>
<dbReference type="PANTHER" id="PTHR13799:SF14">
    <property type="entry name" value="GTP CYCLOHYDROLASE 1 TYPE 2 HOMOLOG"/>
    <property type="match status" value="1"/>
</dbReference>
<evidence type="ECO:0000313" key="5">
    <source>
        <dbReference type="Proteomes" id="UP000184226"/>
    </source>
</evidence>
<dbReference type="EMBL" id="FQXE01000004">
    <property type="protein sequence ID" value="SHH69391.1"/>
    <property type="molecule type" value="Genomic_DNA"/>
</dbReference>
<feature type="binding site" evidence="3">
    <location>
        <position position="66"/>
    </location>
    <ligand>
        <name>a divalent metal cation</name>
        <dbReference type="ChEBI" id="CHEBI:60240"/>
        <label>1</label>
    </ligand>
</feature>
<feature type="binding site" evidence="3">
    <location>
        <position position="67"/>
    </location>
    <ligand>
        <name>a divalent metal cation</name>
        <dbReference type="ChEBI" id="CHEBI:60240"/>
        <label>1</label>
    </ligand>
</feature>
<keyword evidence="2 3" id="KW-0479">Metal-binding</keyword>
<dbReference type="GO" id="GO:0046872">
    <property type="term" value="F:metal ion binding"/>
    <property type="evidence" value="ECO:0007669"/>
    <property type="project" value="UniProtKB-KW"/>
</dbReference>
<accession>A0A1M5V2D8</accession>
<evidence type="ECO:0000256" key="3">
    <source>
        <dbReference type="PIRSR" id="PIRSR602678-1"/>
    </source>
</evidence>
<reference evidence="4 5" key="1">
    <citation type="submission" date="2016-11" db="EMBL/GenBank/DDBJ databases">
        <authorList>
            <person name="Jaros S."/>
            <person name="Januszkiewicz K."/>
            <person name="Wedrychowicz H."/>
        </authorList>
    </citation>
    <scope>NUCLEOTIDE SEQUENCE [LARGE SCALE GENOMIC DNA]</scope>
    <source>
        <strain evidence="4 5">CGMCC 1.10190</strain>
    </source>
</reference>